<sequence length="281" mass="30317">MLDRIRGMLPGLRRSEQKIAEVVLKRPHSMVNASVSEVAKEAGVSQPTVVRFCRSIGCAGFQDFKLRLAQDLATGTPFVHEDVRPDDPVADIAAKVLNRSIASLARVRNHINPDALGEAVEIMAAAERLEFYGFGASGVVAQDAQNKFFRLGIPCIAYTDFHVQAMAAAILGPKGAAIAISHTGRTRELLRSVDLALEGGAKVIALTSGGSPLAERASVALMVDVPEDTSIYTPMTSRLTHLAMMDVLQVSVALRKGLDLRESLARAKRPIRERRLQGSRA</sequence>
<evidence type="ECO:0000256" key="1">
    <source>
        <dbReference type="ARBA" id="ARBA00023015"/>
    </source>
</evidence>
<dbReference type="InterPro" id="IPR000281">
    <property type="entry name" value="HTH_RpiR"/>
</dbReference>
<dbReference type="Gene3D" id="3.40.50.10490">
    <property type="entry name" value="Glucose-6-phosphate isomerase like protein, domain 1"/>
    <property type="match status" value="1"/>
</dbReference>
<dbReference type="SUPFAM" id="SSF46689">
    <property type="entry name" value="Homeodomain-like"/>
    <property type="match status" value="1"/>
</dbReference>
<dbReference type="PROSITE" id="PS00356">
    <property type="entry name" value="HTH_LACI_1"/>
    <property type="match status" value="1"/>
</dbReference>
<keyword evidence="1" id="KW-0805">Transcription regulation</keyword>
<dbReference type="PANTHER" id="PTHR30514">
    <property type="entry name" value="GLUCOKINASE"/>
    <property type="match status" value="1"/>
</dbReference>
<dbReference type="EMBL" id="CP051775">
    <property type="protein sequence ID" value="QJE72010.1"/>
    <property type="molecule type" value="Genomic_DNA"/>
</dbReference>
<dbReference type="Pfam" id="PF01418">
    <property type="entry name" value="HTH_6"/>
    <property type="match status" value="1"/>
</dbReference>
<keyword evidence="3" id="KW-0804">Transcription</keyword>
<dbReference type="SUPFAM" id="SSF53697">
    <property type="entry name" value="SIS domain"/>
    <property type="match status" value="1"/>
</dbReference>
<dbReference type="PROSITE" id="PS51071">
    <property type="entry name" value="HTH_RPIR"/>
    <property type="match status" value="1"/>
</dbReference>
<dbReference type="PROSITE" id="PS51464">
    <property type="entry name" value="SIS"/>
    <property type="match status" value="1"/>
</dbReference>
<keyword evidence="2" id="KW-0238">DNA-binding</keyword>
<dbReference type="CDD" id="cd05013">
    <property type="entry name" value="SIS_RpiR"/>
    <property type="match status" value="1"/>
</dbReference>
<dbReference type="KEGG" id="acru:HHL28_01835"/>
<evidence type="ECO:0000313" key="6">
    <source>
        <dbReference type="EMBL" id="QJE72010.1"/>
    </source>
</evidence>
<evidence type="ECO:0000313" key="7">
    <source>
        <dbReference type="Proteomes" id="UP000501891"/>
    </source>
</evidence>
<dbReference type="PANTHER" id="PTHR30514:SF1">
    <property type="entry name" value="HTH-TYPE TRANSCRIPTIONAL REGULATOR HEXR-RELATED"/>
    <property type="match status" value="1"/>
</dbReference>
<feature type="domain" description="SIS" evidence="5">
    <location>
        <begin position="119"/>
        <end position="258"/>
    </location>
</feature>
<evidence type="ECO:0000256" key="3">
    <source>
        <dbReference type="ARBA" id="ARBA00023163"/>
    </source>
</evidence>
<dbReference type="InterPro" id="IPR047640">
    <property type="entry name" value="RpiR-like"/>
</dbReference>
<dbReference type="InterPro" id="IPR035472">
    <property type="entry name" value="RpiR-like_SIS"/>
</dbReference>
<reference evidence="6" key="1">
    <citation type="submission" date="2020-04" db="EMBL/GenBank/DDBJ databases">
        <title>A desert anoxygenic phototrophic bacterium fixes CO2 using RubisCO under aerobic conditions.</title>
        <authorList>
            <person name="Tang K."/>
        </authorList>
    </citation>
    <scope>NUCLEOTIDE SEQUENCE [LARGE SCALE GENOMIC DNA]</scope>
    <source>
        <strain evidence="6">MIMtkB3</strain>
    </source>
</reference>
<dbReference type="GO" id="GO:0003677">
    <property type="term" value="F:DNA binding"/>
    <property type="evidence" value="ECO:0007669"/>
    <property type="project" value="UniProtKB-KW"/>
</dbReference>
<protein>
    <submittedName>
        <fullName evidence="6">Transcriptional regulator HexR</fullName>
    </submittedName>
</protein>
<dbReference type="InterPro" id="IPR036388">
    <property type="entry name" value="WH-like_DNA-bd_sf"/>
</dbReference>
<dbReference type="GO" id="GO:0003700">
    <property type="term" value="F:DNA-binding transcription factor activity"/>
    <property type="evidence" value="ECO:0007669"/>
    <property type="project" value="InterPro"/>
</dbReference>
<dbReference type="InterPro" id="IPR009057">
    <property type="entry name" value="Homeodomain-like_sf"/>
</dbReference>
<dbReference type="Pfam" id="PF01380">
    <property type="entry name" value="SIS"/>
    <property type="match status" value="1"/>
</dbReference>
<dbReference type="Gene3D" id="1.10.10.10">
    <property type="entry name" value="Winged helix-like DNA-binding domain superfamily/Winged helix DNA-binding domain"/>
    <property type="match status" value="1"/>
</dbReference>
<dbReference type="GO" id="GO:0097367">
    <property type="term" value="F:carbohydrate derivative binding"/>
    <property type="evidence" value="ECO:0007669"/>
    <property type="project" value="InterPro"/>
</dbReference>
<accession>A0A858R3M7</accession>
<dbReference type="GO" id="GO:1901135">
    <property type="term" value="P:carbohydrate derivative metabolic process"/>
    <property type="evidence" value="ECO:0007669"/>
    <property type="project" value="InterPro"/>
</dbReference>
<dbReference type="AlphaFoldDB" id="A0A858R3M7"/>
<evidence type="ECO:0000259" key="4">
    <source>
        <dbReference type="PROSITE" id="PS51071"/>
    </source>
</evidence>
<proteinExistence type="predicted"/>
<dbReference type="NCBIfam" id="NF008451">
    <property type="entry name" value="PRK11302.1"/>
    <property type="match status" value="1"/>
</dbReference>
<keyword evidence="7" id="KW-1185">Reference proteome</keyword>
<dbReference type="InterPro" id="IPR046348">
    <property type="entry name" value="SIS_dom_sf"/>
</dbReference>
<evidence type="ECO:0000259" key="5">
    <source>
        <dbReference type="PROSITE" id="PS51464"/>
    </source>
</evidence>
<organism evidence="6 7">
    <name type="scientific">Aerophototrophica crusticola</name>
    <dbReference type="NCBI Taxonomy" id="1709002"/>
    <lineage>
        <taxon>Bacteria</taxon>
        <taxon>Pseudomonadati</taxon>
        <taxon>Pseudomonadota</taxon>
        <taxon>Alphaproteobacteria</taxon>
        <taxon>Rhodospirillales</taxon>
        <taxon>Rhodospirillaceae</taxon>
        <taxon>Aerophototrophica</taxon>
    </lineage>
</organism>
<gene>
    <name evidence="6" type="primary">hexR</name>
    <name evidence="6" type="ORF">HHL28_01835</name>
</gene>
<feature type="domain" description="HTH rpiR-type" evidence="4">
    <location>
        <begin position="1"/>
        <end position="75"/>
    </location>
</feature>
<evidence type="ECO:0000256" key="2">
    <source>
        <dbReference type="ARBA" id="ARBA00023125"/>
    </source>
</evidence>
<dbReference type="Proteomes" id="UP000501891">
    <property type="component" value="Chromosome"/>
</dbReference>
<name>A0A858R3M7_9PROT</name>
<dbReference type="InterPro" id="IPR001347">
    <property type="entry name" value="SIS_dom"/>
</dbReference>